<reference evidence="5" key="2">
    <citation type="submission" date="2022-01" db="EMBL/GenBank/DDBJ databases">
        <authorList>
            <person name="Yamashiro T."/>
            <person name="Shiraishi A."/>
            <person name="Satake H."/>
            <person name="Nakayama K."/>
        </authorList>
    </citation>
    <scope>NUCLEOTIDE SEQUENCE</scope>
</reference>
<dbReference type="Proteomes" id="UP001151760">
    <property type="component" value="Unassembled WGS sequence"/>
</dbReference>
<feature type="domain" description="Integrase catalytic" evidence="4">
    <location>
        <begin position="348"/>
        <end position="542"/>
    </location>
</feature>
<dbReference type="InterPro" id="IPR039537">
    <property type="entry name" value="Retrotran_Ty1/copia-like"/>
</dbReference>
<dbReference type="EMBL" id="BQNB010010268">
    <property type="protein sequence ID" value="GJS74952.1"/>
    <property type="molecule type" value="Genomic_DNA"/>
</dbReference>
<dbReference type="PANTHER" id="PTHR42648">
    <property type="entry name" value="TRANSPOSASE, PUTATIVE-RELATED"/>
    <property type="match status" value="1"/>
</dbReference>
<evidence type="ECO:0000313" key="6">
    <source>
        <dbReference type="Proteomes" id="UP001151760"/>
    </source>
</evidence>
<organism evidence="5 6">
    <name type="scientific">Tanacetum coccineum</name>
    <dbReference type="NCBI Taxonomy" id="301880"/>
    <lineage>
        <taxon>Eukaryota</taxon>
        <taxon>Viridiplantae</taxon>
        <taxon>Streptophyta</taxon>
        <taxon>Embryophyta</taxon>
        <taxon>Tracheophyta</taxon>
        <taxon>Spermatophyta</taxon>
        <taxon>Magnoliopsida</taxon>
        <taxon>eudicotyledons</taxon>
        <taxon>Gunneridae</taxon>
        <taxon>Pentapetalae</taxon>
        <taxon>asterids</taxon>
        <taxon>campanulids</taxon>
        <taxon>Asterales</taxon>
        <taxon>Asteraceae</taxon>
        <taxon>Asteroideae</taxon>
        <taxon>Anthemideae</taxon>
        <taxon>Anthemidinae</taxon>
        <taxon>Tanacetum</taxon>
    </lineage>
</organism>
<evidence type="ECO:0000313" key="5">
    <source>
        <dbReference type="EMBL" id="GJS74952.1"/>
    </source>
</evidence>
<dbReference type="PANTHER" id="PTHR42648:SF18">
    <property type="entry name" value="RETROTRANSPOSON, UNCLASSIFIED-LIKE PROTEIN"/>
    <property type="match status" value="1"/>
</dbReference>
<evidence type="ECO:0000259" key="4">
    <source>
        <dbReference type="PROSITE" id="PS50994"/>
    </source>
</evidence>
<evidence type="ECO:0000256" key="1">
    <source>
        <dbReference type="ARBA" id="ARBA00022723"/>
    </source>
</evidence>
<proteinExistence type="predicted"/>
<keyword evidence="1" id="KW-0479">Metal-binding</keyword>
<feature type="region of interest" description="Disordered" evidence="3">
    <location>
        <begin position="1043"/>
        <end position="1211"/>
    </location>
</feature>
<gene>
    <name evidence="5" type="ORF">Tco_0724833</name>
</gene>
<feature type="compositionally biased region" description="Acidic residues" evidence="3">
    <location>
        <begin position="1054"/>
        <end position="1075"/>
    </location>
</feature>
<feature type="compositionally biased region" description="Acidic residues" evidence="3">
    <location>
        <begin position="1115"/>
        <end position="1140"/>
    </location>
</feature>
<name>A0ABQ4YDJ9_9ASTR</name>
<accession>A0ABQ4YDJ9</accession>
<dbReference type="InterPro" id="IPR013103">
    <property type="entry name" value="RVT_2"/>
</dbReference>
<evidence type="ECO:0000256" key="2">
    <source>
        <dbReference type="ARBA" id="ARBA00022801"/>
    </source>
</evidence>
<dbReference type="InterPro" id="IPR001584">
    <property type="entry name" value="Integrase_cat-core"/>
</dbReference>
<dbReference type="Pfam" id="PF07727">
    <property type="entry name" value="RVT_2"/>
    <property type="match status" value="1"/>
</dbReference>
<dbReference type="SUPFAM" id="SSF53098">
    <property type="entry name" value="Ribonuclease H-like"/>
    <property type="match status" value="1"/>
</dbReference>
<dbReference type="Gene3D" id="3.30.420.10">
    <property type="entry name" value="Ribonuclease H-like superfamily/Ribonuclease H"/>
    <property type="match status" value="1"/>
</dbReference>
<sequence length="1211" mass="137071">MKNDLQKLKGKEIVDIAAQTPSAYTVVPGMFKLDSEPLAPRLLHNRKAHIDYLKYTQEQAYILREIVEQAKPKQSLDKELDFACKHAQQIQELLVYVRDTCPNAINLSAKKVVVTPKTNIKKVRFVEPLTSSSNIKQKSMFDGVHDMCLLDFVENMNSRAKSAKKHKKQNIWKPTSHVFTEVGLKWKPTGKTFTIVGNSCPLTRITSANVVPPKKTTSHSVKTQKPELKVYKRKPKNVKNVGSSKTAKIIESKNANHSEPNHNWGSNATDIPLSYSLVMKGFPDCSLVSGLWMFETYDMESLSAHELYTDLEVAFQKNTCFIRNLEGVDLLSGSRATNLYTISLDDMLKTSPICLLSKASKTKSWLWHRQLSHLNFACALGKSKKSSHQPKAEDTNQEKLNLLHMDLCGPMRVASINEKRTKDEAPEAIIKCIQNIQVCLNATVRNVRTDNGTEFVNQTLCEFYKNVGISNQISVAHTPQQNGIVKRRNQTLIEAACTMLIFSKAPLFLWAEAINIACYTQNRSLICLCYNKTPYELMQDKKLDLSFFHVFGALCYPTNDNDILGKIDAKVDIGLELHSMTPATSSSGLVPNPIPQQPCIPPPRDDWDCLFQPMFNEYFTPPSIAISPVQEAAASRVVVLADSSVSTSIDQDAPSTKPKNFKQAMTKPSWIDAMREEIHEFQRLEVWELVPCPDKVQEEGIDFEESFASVARIEAIRIFIANTAHKNMTIYQMDLKTDFLNGELKEEVYVSQPEGFVNQDNPSHVYKLKKALYGLKQAPSACPRGIFINQSKYASEIVKKYGMLTSNSVDTPMVEKSKLDEDIQGKPIDATLYRDVDHAGCQDTRRSTSGSAQFLGDKLVRWSSKKQKKIQFLDREARNEKHVSGNAKTPVRGRGRVKVVTRGQKFEDLLLEHDILSFIRDLGHYGEIIYLIDVNVDYLHQPWRAFATVINKCLSGKETRMDKICLSRAQILYQELTNQAMLESKAYQTYYAFASREKALKPKYIRKKANLDKSPKKKPIQATKGSGVTLEVLDVPKYNLEGEEESWTFSQDDKDAEEELDKNGDNEETESDNDRDDLTHPNLSTYKAENQEEEKANEEEVYSDQRVSTPPNYELTEEEEEYKEDDDKDMEDDQDNDEDPSAGSNQGSKRRRSGKEAESSKELKNKESKYTSSSKSASKSKPKSLGKSAHAEEHNQKAANLEDQPHQEFNT</sequence>
<keyword evidence="2" id="KW-0378">Hydrolase</keyword>
<dbReference type="PROSITE" id="PS50994">
    <property type="entry name" value="INTEGRASE"/>
    <property type="match status" value="1"/>
</dbReference>
<comment type="caution">
    <text evidence="5">The sequence shown here is derived from an EMBL/GenBank/DDBJ whole genome shotgun (WGS) entry which is preliminary data.</text>
</comment>
<evidence type="ECO:0000256" key="3">
    <source>
        <dbReference type="SAM" id="MobiDB-lite"/>
    </source>
</evidence>
<reference evidence="5" key="1">
    <citation type="journal article" date="2022" name="Int. J. Mol. Sci.">
        <title>Draft Genome of Tanacetum Coccineum: Genomic Comparison of Closely Related Tanacetum-Family Plants.</title>
        <authorList>
            <person name="Yamashiro T."/>
            <person name="Shiraishi A."/>
            <person name="Nakayama K."/>
            <person name="Satake H."/>
        </authorList>
    </citation>
    <scope>NUCLEOTIDE SEQUENCE</scope>
</reference>
<keyword evidence="6" id="KW-1185">Reference proteome</keyword>
<dbReference type="InterPro" id="IPR012337">
    <property type="entry name" value="RNaseH-like_sf"/>
</dbReference>
<protein>
    <submittedName>
        <fullName evidence="5">Retrovirus-related pol polyprotein from transposon TNT 1-94</fullName>
    </submittedName>
</protein>
<feature type="compositionally biased region" description="Basic and acidic residues" evidence="3">
    <location>
        <begin position="1154"/>
        <end position="1169"/>
    </location>
</feature>
<dbReference type="InterPro" id="IPR036397">
    <property type="entry name" value="RNaseH_sf"/>
</dbReference>